<keyword evidence="2" id="KW-0472">Membrane</keyword>
<keyword evidence="2" id="KW-0812">Transmembrane</keyword>
<keyword evidence="4" id="KW-1185">Reference proteome</keyword>
<reference evidence="3 4" key="1">
    <citation type="journal article" date="2010" name="Genome Biol. Evol.">
        <title>The sequence of a 1.8-mb bacterial linear plasmid reveals a rich evolutionary reservoir of secondary metabolic pathways.</title>
        <authorList>
            <person name="Medema M.H."/>
            <person name="Trefzer A."/>
            <person name="Kovalchuk A."/>
            <person name="van den Berg M."/>
            <person name="Mueller U."/>
            <person name="Heijne W."/>
            <person name="Wu L."/>
            <person name="Alam M.T."/>
            <person name="Ronning C.M."/>
            <person name="Nierman W.C."/>
            <person name="Bovenberg R.A.L."/>
            <person name="Breitling R."/>
            <person name="Takano E."/>
        </authorList>
    </citation>
    <scope>NUCLEOTIDE SEQUENCE [LARGE SCALE GENOMIC DNA]</scope>
    <source>
        <strain evidence="4">ATCC 27064 / DSM 738 / JCM 4710 / NBRC 13307 / NCIMB 12785 / NRRL 3585 / VKM Ac-602</strain>
    </source>
</reference>
<evidence type="ECO:0000256" key="2">
    <source>
        <dbReference type="SAM" id="Phobius"/>
    </source>
</evidence>
<accession>B5GP48</accession>
<feature type="region of interest" description="Disordered" evidence="1">
    <location>
        <begin position="1"/>
        <end position="21"/>
    </location>
</feature>
<protein>
    <submittedName>
        <fullName evidence="3">Uncharacterized protein</fullName>
    </submittedName>
</protein>
<feature type="transmembrane region" description="Helical" evidence="2">
    <location>
        <begin position="35"/>
        <end position="56"/>
    </location>
</feature>
<evidence type="ECO:0000256" key="1">
    <source>
        <dbReference type="SAM" id="MobiDB-lite"/>
    </source>
</evidence>
<keyword evidence="2" id="KW-1133">Transmembrane helix</keyword>
<sequence length="64" mass="6927">MATALTERAGPSPIRLGPGPYNAHRSPEEHSVLEAFFEALLVLVCIGVGAFAFLTVKKLYQGQR</sequence>
<name>B5GP48_STRCL</name>
<proteinExistence type="predicted"/>
<gene>
    <name evidence="3" type="ORF">SCLAV_3197</name>
</gene>
<dbReference type="AlphaFoldDB" id="B5GP48"/>
<dbReference type="EMBL" id="CM000913">
    <property type="protein sequence ID" value="EFG08268.1"/>
    <property type="molecule type" value="Genomic_DNA"/>
</dbReference>
<evidence type="ECO:0000313" key="4">
    <source>
        <dbReference type="Proteomes" id="UP000002357"/>
    </source>
</evidence>
<organism evidence="3 4">
    <name type="scientific">Streptomyces clavuligerus</name>
    <dbReference type="NCBI Taxonomy" id="1901"/>
    <lineage>
        <taxon>Bacteria</taxon>
        <taxon>Bacillati</taxon>
        <taxon>Actinomycetota</taxon>
        <taxon>Actinomycetes</taxon>
        <taxon>Kitasatosporales</taxon>
        <taxon>Streptomycetaceae</taxon>
        <taxon>Streptomyces</taxon>
    </lineage>
</organism>
<evidence type="ECO:0000313" key="3">
    <source>
        <dbReference type="EMBL" id="EFG08268.1"/>
    </source>
</evidence>
<dbReference type="Proteomes" id="UP000002357">
    <property type="component" value="Chromosome"/>
</dbReference>